<comment type="caution">
    <text evidence="5">The sequence shown here is derived from an EMBL/GenBank/DDBJ whole genome shotgun (WGS) entry which is preliminary data.</text>
</comment>
<keyword evidence="3" id="KW-1133">Transmembrane helix</keyword>
<dbReference type="EMBL" id="JARMAB010000017">
    <property type="protein sequence ID" value="MED1203863.1"/>
    <property type="molecule type" value="Genomic_DNA"/>
</dbReference>
<evidence type="ECO:0000313" key="6">
    <source>
        <dbReference type="Proteomes" id="UP001341444"/>
    </source>
</evidence>
<gene>
    <name evidence="5" type="ORF">P4T90_12385</name>
</gene>
<protein>
    <recommendedName>
        <fullName evidence="2">Anti-sigma-W factor RsiW</fullName>
    </recommendedName>
</protein>
<keyword evidence="6" id="KW-1185">Reference proteome</keyword>
<dbReference type="Proteomes" id="UP001341444">
    <property type="component" value="Unassembled WGS sequence"/>
</dbReference>
<keyword evidence="3" id="KW-0812">Transmembrane</keyword>
<evidence type="ECO:0000256" key="3">
    <source>
        <dbReference type="SAM" id="Phobius"/>
    </source>
</evidence>
<evidence type="ECO:0000313" key="5">
    <source>
        <dbReference type="EMBL" id="MED1203863.1"/>
    </source>
</evidence>
<accession>A0ABU6MJN3</accession>
<evidence type="ECO:0000256" key="2">
    <source>
        <dbReference type="ARBA" id="ARBA00024438"/>
    </source>
</evidence>
<feature type="transmembrane region" description="Helical" evidence="3">
    <location>
        <begin position="86"/>
        <end position="109"/>
    </location>
</feature>
<keyword evidence="3" id="KW-0472">Membrane</keyword>
<proteinExistence type="inferred from homology"/>
<feature type="transmembrane region" description="Helical" evidence="3">
    <location>
        <begin position="116"/>
        <end position="135"/>
    </location>
</feature>
<reference evidence="5 6" key="1">
    <citation type="submission" date="2023-03" db="EMBL/GenBank/DDBJ databases">
        <title>Bacillus Genome Sequencing.</title>
        <authorList>
            <person name="Dunlap C."/>
        </authorList>
    </citation>
    <scope>NUCLEOTIDE SEQUENCE [LARGE SCALE GENOMIC DNA]</scope>
    <source>
        <strain evidence="5 6">B-23453</strain>
    </source>
</reference>
<sequence length="167" mass="18599">MGKHVKDYLSEYVDGELQEETRQLVESHMEGCAECAQELRELTQLKTLFFQAYENVNIPGLEFEQSVLSKINGNAGMGFAAHRINWLFILLGGIFFLSLSAILGPVIYLVVKFATAIFKVSMSLLHALAGLVSAIPFLLEAFLFTTIIILGISFFSVRYLLKTKTIG</sequence>
<evidence type="ECO:0000259" key="4">
    <source>
        <dbReference type="Pfam" id="PF13490"/>
    </source>
</evidence>
<dbReference type="Pfam" id="PF13490">
    <property type="entry name" value="zf-HC2"/>
    <property type="match status" value="1"/>
</dbReference>
<evidence type="ECO:0000256" key="1">
    <source>
        <dbReference type="ARBA" id="ARBA00024353"/>
    </source>
</evidence>
<feature type="domain" description="Putative zinc-finger" evidence="4">
    <location>
        <begin position="4"/>
        <end position="36"/>
    </location>
</feature>
<dbReference type="RefSeq" id="WP_066268095.1">
    <property type="nucleotide sequence ID" value="NZ_JARMAB010000017.1"/>
</dbReference>
<dbReference type="InterPro" id="IPR027383">
    <property type="entry name" value="Znf_put"/>
</dbReference>
<dbReference type="Gene3D" id="1.10.10.1320">
    <property type="entry name" value="Anti-sigma factor, zinc-finger domain"/>
    <property type="match status" value="1"/>
</dbReference>
<comment type="similarity">
    <text evidence="1">Belongs to the zinc-associated anti-sigma factor (ZAS) superfamily. Anti-sigma-W factor family.</text>
</comment>
<dbReference type="InterPro" id="IPR041916">
    <property type="entry name" value="Anti_sigma_zinc_sf"/>
</dbReference>
<name>A0ABU6MJN3_9BACI</name>
<organism evidence="5 6">
    <name type="scientific">Heyndrickxia acidicola</name>
    <dbReference type="NCBI Taxonomy" id="209389"/>
    <lineage>
        <taxon>Bacteria</taxon>
        <taxon>Bacillati</taxon>
        <taxon>Bacillota</taxon>
        <taxon>Bacilli</taxon>
        <taxon>Bacillales</taxon>
        <taxon>Bacillaceae</taxon>
        <taxon>Heyndrickxia</taxon>
    </lineage>
</organism>